<gene>
    <name evidence="3" type="ORF">ACJMK2_037108</name>
</gene>
<dbReference type="AlphaFoldDB" id="A0ABD3WJ89"/>
<evidence type="ECO:0000259" key="2">
    <source>
        <dbReference type="Pfam" id="PF03807"/>
    </source>
</evidence>
<accession>A0ABD3WJ89</accession>
<dbReference type="SUPFAM" id="SSF51735">
    <property type="entry name" value="NAD(P)-binding Rossmann-fold domains"/>
    <property type="match status" value="1"/>
</dbReference>
<dbReference type="Proteomes" id="UP001634394">
    <property type="component" value="Unassembled WGS sequence"/>
</dbReference>
<reference evidence="3 4" key="1">
    <citation type="submission" date="2024-11" db="EMBL/GenBank/DDBJ databases">
        <title>Chromosome-level genome assembly of the freshwater bivalve Anodonta woodiana.</title>
        <authorList>
            <person name="Chen X."/>
        </authorList>
    </citation>
    <scope>NUCLEOTIDE SEQUENCE [LARGE SCALE GENOMIC DNA]</scope>
    <source>
        <strain evidence="3">MN2024</strain>
        <tissue evidence="3">Gills</tissue>
    </source>
</reference>
<feature type="domain" description="Pyrroline-5-carboxylate reductase catalytic N-terminal" evidence="2">
    <location>
        <begin position="95"/>
        <end position="173"/>
    </location>
</feature>
<dbReference type="InterPro" id="IPR028939">
    <property type="entry name" value="P5C_Rdtase_cat_N"/>
</dbReference>
<evidence type="ECO:0000256" key="1">
    <source>
        <dbReference type="ARBA" id="ARBA00005525"/>
    </source>
</evidence>
<dbReference type="Gene3D" id="3.40.50.720">
    <property type="entry name" value="NAD(P)-binding Rossmann-like Domain"/>
    <property type="match status" value="1"/>
</dbReference>
<dbReference type="PANTHER" id="PTHR11645:SF58">
    <property type="entry name" value="NADP-DEPENDENT OXIDOREDUCTASE DOMAIN-CONTAINING PROTEIN 1"/>
    <property type="match status" value="1"/>
</dbReference>
<keyword evidence="4" id="KW-1185">Reference proteome</keyword>
<proteinExistence type="inferred from homology"/>
<protein>
    <recommendedName>
        <fullName evidence="2">Pyrroline-5-carboxylate reductase catalytic N-terminal domain-containing protein</fullName>
    </recommendedName>
</protein>
<evidence type="ECO:0000313" key="3">
    <source>
        <dbReference type="EMBL" id="KAL3874044.1"/>
    </source>
</evidence>
<sequence>MALATRLQKASAEQVPVDITINLQTLQFQSALTEEEKELQFLRARSHALTVFACAQATYLVSILNEARQTRTRIKMQNKPSTRILSDRDSLDSVKVGILGCGRLGSQLANCFMTFGNINPKDIIISTRRPEILENLINKGVECIHDNIKLVTRSHIVFLCVLPSQIPAVAEEVKMHIPQTLFLYSFASSCPTKKLIQMFGTSNIIRPGFVCSEENKNSEWDYSLNVSMALEHKEVVLKTCSLAPKTDCVVSVPEKLAELIIFMLTNMCTHLNMSRQETLDMIHKVIFPTAKTDLLQQQEFVKMTSTVESETFPLFNLLKILDKNTAVLKKLKHSPTLRQAFVDKYCHIFEEYVQHKIYGDLYQLKH</sequence>
<dbReference type="EMBL" id="JBJQND010000006">
    <property type="protein sequence ID" value="KAL3874044.1"/>
    <property type="molecule type" value="Genomic_DNA"/>
</dbReference>
<comment type="similarity">
    <text evidence="1">Belongs to the pyrroline-5-carboxylate reductase family.</text>
</comment>
<dbReference type="InterPro" id="IPR036291">
    <property type="entry name" value="NAD(P)-bd_dom_sf"/>
</dbReference>
<evidence type="ECO:0000313" key="4">
    <source>
        <dbReference type="Proteomes" id="UP001634394"/>
    </source>
</evidence>
<dbReference type="Pfam" id="PF03807">
    <property type="entry name" value="F420_oxidored"/>
    <property type="match status" value="1"/>
</dbReference>
<dbReference type="PANTHER" id="PTHR11645">
    <property type="entry name" value="PYRROLINE-5-CARBOXYLATE REDUCTASE"/>
    <property type="match status" value="1"/>
</dbReference>
<organism evidence="3 4">
    <name type="scientific">Sinanodonta woodiana</name>
    <name type="common">Chinese pond mussel</name>
    <name type="synonym">Anodonta woodiana</name>
    <dbReference type="NCBI Taxonomy" id="1069815"/>
    <lineage>
        <taxon>Eukaryota</taxon>
        <taxon>Metazoa</taxon>
        <taxon>Spiralia</taxon>
        <taxon>Lophotrochozoa</taxon>
        <taxon>Mollusca</taxon>
        <taxon>Bivalvia</taxon>
        <taxon>Autobranchia</taxon>
        <taxon>Heteroconchia</taxon>
        <taxon>Palaeoheterodonta</taxon>
        <taxon>Unionida</taxon>
        <taxon>Unionoidea</taxon>
        <taxon>Unionidae</taxon>
        <taxon>Unioninae</taxon>
        <taxon>Sinanodonta</taxon>
    </lineage>
</organism>
<name>A0ABD3WJ89_SINWO</name>
<comment type="caution">
    <text evidence="3">The sequence shown here is derived from an EMBL/GenBank/DDBJ whole genome shotgun (WGS) entry which is preliminary data.</text>
</comment>